<name>A0ABQ5A0K8_9ASTR</name>
<reference evidence="1" key="1">
    <citation type="journal article" date="2022" name="Int. J. Mol. Sci.">
        <title>Draft Genome of Tanacetum Coccineum: Genomic Comparison of Closely Related Tanacetum-Family Plants.</title>
        <authorList>
            <person name="Yamashiro T."/>
            <person name="Shiraishi A."/>
            <person name="Nakayama K."/>
            <person name="Satake H."/>
        </authorList>
    </citation>
    <scope>NUCLEOTIDE SEQUENCE</scope>
</reference>
<dbReference type="EMBL" id="BQNB010011860">
    <property type="protein sequence ID" value="GJS96089.1"/>
    <property type="molecule type" value="Genomic_DNA"/>
</dbReference>
<evidence type="ECO:0000313" key="1">
    <source>
        <dbReference type="EMBL" id="GJS96089.1"/>
    </source>
</evidence>
<organism evidence="1 2">
    <name type="scientific">Tanacetum coccineum</name>
    <dbReference type="NCBI Taxonomy" id="301880"/>
    <lineage>
        <taxon>Eukaryota</taxon>
        <taxon>Viridiplantae</taxon>
        <taxon>Streptophyta</taxon>
        <taxon>Embryophyta</taxon>
        <taxon>Tracheophyta</taxon>
        <taxon>Spermatophyta</taxon>
        <taxon>Magnoliopsida</taxon>
        <taxon>eudicotyledons</taxon>
        <taxon>Gunneridae</taxon>
        <taxon>Pentapetalae</taxon>
        <taxon>asterids</taxon>
        <taxon>campanulids</taxon>
        <taxon>Asterales</taxon>
        <taxon>Asteraceae</taxon>
        <taxon>Asteroideae</taxon>
        <taxon>Anthemideae</taxon>
        <taxon>Anthemidinae</taxon>
        <taxon>Tanacetum</taxon>
    </lineage>
</organism>
<proteinExistence type="predicted"/>
<gene>
    <name evidence="1" type="ORF">Tco_0803057</name>
</gene>
<dbReference type="Proteomes" id="UP001151760">
    <property type="component" value="Unassembled WGS sequence"/>
</dbReference>
<keyword evidence="2" id="KW-1185">Reference proteome</keyword>
<sequence>MFIAEENNDNQAEGEFNNPFCTPVREVAESSSRNIASANKTTTAYMTEMYMFADSTEEVMLHNQTTGSLSRTSLKKFNTTKESSIWIETSSESLGDEILFMTIQIHHSSTEVSFKSANTLIEILKKHGKEKGKSMEHSTSRGIQFLGDKIVSWMLKKRDCTAMSSAEAENVALSASCA</sequence>
<evidence type="ECO:0000313" key="2">
    <source>
        <dbReference type="Proteomes" id="UP001151760"/>
    </source>
</evidence>
<reference evidence="1" key="2">
    <citation type="submission" date="2022-01" db="EMBL/GenBank/DDBJ databases">
        <authorList>
            <person name="Yamashiro T."/>
            <person name="Shiraishi A."/>
            <person name="Satake H."/>
            <person name="Nakayama K."/>
        </authorList>
    </citation>
    <scope>NUCLEOTIDE SEQUENCE</scope>
</reference>
<comment type="caution">
    <text evidence="1">The sequence shown here is derived from an EMBL/GenBank/DDBJ whole genome shotgun (WGS) entry which is preliminary data.</text>
</comment>
<accession>A0ABQ5A0K8</accession>
<protein>
    <submittedName>
        <fullName evidence="1">Uncharacterized protein</fullName>
    </submittedName>
</protein>